<dbReference type="PANTHER" id="PTHR43792:SF1">
    <property type="entry name" value="N-ACETYLTRANSFERASE DOMAIN-CONTAINING PROTEIN"/>
    <property type="match status" value="1"/>
</dbReference>
<dbReference type="Proteomes" id="UP000076830">
    <property type="component" value="Chromosome"/>
</dbReference>
<proteinExistence type="predicted"/>
<dbReference type="RefSeq" id="WP_067642522.1">
    <property type="nucleotide sequence ID" value="NZ_CP015249.1"/>
</dbReference>
<accession>A0A167G2N0</accession>
<gene>
    <name evidence="2" type="ORF">I596_51</name>
</gene>
<dbReference type="EMBL" id="CP015249">
    <property type="protein sequence ID" value="ANB16091.1"/>
    <property type="molecule type" value="Genomic_DNA"/>
</dbReference>
<dbReference type="InterPro" id="IPR000182">
    <property type="entry name" value="GNAT_dom"/>
</dbReference>
<keyword evidence="2" id="KW-0808">Transferase</keyword>
<reference evidence="2 3" key="1">
    <citation type="submission" date="2016-04" db="EMBL/GenBank/DDBJ databases">
        <title>Complete genome sequence of Dokdonella koreensis DS-123T.</title>
        <authorList>
            <person name="Kim J.F."/>
            <person name="Lee H."/>
            <person name="Kwak M.-J."/>
        </authorList>
    </citation>
    <scope>NUCLEOTIDE SEQUENCE [LARGE SCALE GENOMIC DNA]</scope>
    <source>
        <strain evidence="2 3">DS-123</strain>
    </source>
</reference>
<organism evidence="2 3">
    <name type="scientific">Dokdonella koreensis DS-123</name>
    <dbReference type="NCBI Taxonomy" id="1300342"/>
    <lineage>
        <taxon>Bacteria</taxon>
        <taxon>Pseudomonadati</taxon>
        <taxon>Pseudomonadota</taxon>
        <taxon>Gammaproteobacteria</taxon>
        <taxon>Lysobacterales</taxon>
        <taxon>Rhodanobacteraceae</taxon>
        <taxon>Dokdonella</taxon>
    </lineage>
</organism>
<evidence type="ECO:0000313" key="2">
    <source>
        <dbReference type="EMBL" id="ANB16091.1"/>
    </source>
</evidence>
<dbReference type="SUPFAM" id="SSF55729">
    <property type="entry name" value="Acyl-CoA N-acyltransferases (Nat)"/>
    <property type="match status" value="1"/>
</dbReference>
<dbReference type="Gene3D" id="3.40.630.30">
    <property type="match status" value="1"/>
</dbReference>
<dbReference type="OrthoDB" id="9798081at2"/>
<dbReference type="GO" id="GO:0016747">
    <property type="term" value="F:acyltransferase activity, transferring groups other than amino-acyl groups"/>
    <property type="evidence" value="ECO:0007669"/>
    <property type="project" value="InterPro"/>
</dbReference>
<dbReference type="AlphaFoldDB" id="A0A167G2N0"/>
<dbReference type="InterPro" id="IPR051531">
    <property type="entry name" value="N-acetyltransferase"/>
</dbReference>
<sequence length="171" mass="18671">MTELVTARLSLRRPGDADAGFVHELVNQPSWLRHIGDKQVRSLDDARRYIAEGPLATFARFGFGLYCVERRSDGLPLGLCGLVKRDYLPEPDIGFAFLDRHCGQGYAAESAVAVLGHAAHPCGLARVGAIVAPANLRSMHLLEKLGFAFERWLEVPDGTAPLRFYGRALGG</sequence>
<name>A0A167G2N0_9GAMM</name>
<protein>
    <submittedName>
        <fullName evidence="2">Ribosomal-protein-alanine acetyltransferase</fullName>
    </submittedName>
</protein>
<evidence type="ECO:0000313" key="3">
    <source>
        <dbReference type="Proteomes" id="UP000076830"/>
    </source>
</evidence>
<dbReference type="STRING" id="1300342.I596_51"/>
<evidence type="ECO:0000259" key="1">
    <source>
        <dbReference type="Pfam" id="PF13302"/>
    </source>
</evidence>
<dbReference type="PANTHER" id="PTHR43792">
    <property type="entry name" value="GNAT FAMILY, PUTATIVE (AFU_ORTHOLOGUE AFUA_3G00765)-RELATED-RELATED"/>
    <property type="match status" value="1"/>
</dbReference>
<feature type="domain" description="N-acetyltransferase" evidence="1">
    <location>
        <begin position="8"/>
        <end position="147"/>
    </location>
</feature>
<dbReference type="InterPro" id="IPR016181">
    <property type="entry name" value="Acyl_CoA_acyltransferase"/>
</dbReference>
<dbReference type="Pfam" id="PF13302">
    <property type="entry name" value="Acetyltransf_3"/>
    <property type="match status" value="1"/>
</dbReference>
<keyword evidence="3" id="KW-1185">Reference proteome</keyword>
<dbReference type="KEGG" id="dko:I596_51"/>